<evidence type="ECO:0000313" key="7">
    <source>
        <dbReference type="EMBL" id="CAB1371023.1"/>
    </source>
</evidence>
<feature type="domain" description="PAC" evidence="6">
    <location>
        <begin position="205"/>
        <end position="255"/>
    </location>
</feature>
<dbReference type="SUPFAM" id="SSF47384">
    <property type="entry name" value="Homodimeric domain of signal transducing histidine kinase"/>
    <property type="match status" value="1"/>
</dbReference>
<dbReference type="SMART" id="SM00091">
    <property type="entry name" value="PAS"/>
    <property type="match status" value="2"/>
</dbReference>
<dbReference type="AlphaFoldDB" id="A0A6S6Y140"/>
<feature type="domain" description="PAS" evidence="5">
    <location>
        <begin position="152"/>
        <end position="201"/>
    </location>
</feature>
<dbReference type="InterPro" id="IPR036890">
    <property type="entry name" value="HATPase_C_sf"/>
</dbReference>
<feature type="domain" description="PAS" evidence="5">
    <location>
        <begin position="3"/>
        <end position="54"/>
    </location>
</feature>
<evidence type="ECO:0000259" key="6">
    <source>
        <dbReference type="PROSITE" id="PS50113"/>
    </source>
</evidence>
<dbReference type="KEGG" id="doe:DENOEST_3869"/>
<dbReference type="PROSITE" id="PS50109">
    <property type="entry name" value="HIS_KIN"/>
    <property type="match status" value="1"/>
</dbReference>
<sequence>MRSPPELVRLIEHPIAHHFLVSVADTQHRIVYVNELFCQSTGYRAEDLMGREWVELGSDLNPPQLLEELRQSIITGRDWHGRFAFRRHDGSVLWEAMTMIPLSAAGEEEGMCLGFGTDISELIETEQRLEEQKVIFRGITDTLSTSITLRRGRRLLYTNHALETLTGYSRKEMDSNPIGFFIHPDVRDKINQEIRDWQDGGKGLLSREIPIITKNGEHRWVALNMAIVEHAGEPTTVATAYDITRRKQAEESLRRAHDNLEIQVRQRTEQLALAKADLEADVHRREVSETKLMRQYTELSKLNQQLQSAHEQLVQSEKLASIGQLAAGVAHEINNPIGYVQSNLGSLDSYLQDLFELLAAYEAAAAALPADHPALLAATALRREKDLDFLRQDVPNLMGESQEGIGRVRKIVADLKDFSRVDSDQTWQWTDLHRGLDSTLNIVNNEIKYKADVVKEYGDLPEVECLSSQLNQVFMNLLVNAAHSIKANRGLITLRTGREGSDVWVEVADNGCGIPPENLGRIFDPFFTTKPVGKGTGLGLSLSYGIVQKHHGRIEVKSQIEQGTTFRVTLPIKQSETERQSP</sequence>
<dbReference type="SUPFAM" id="SSF55785">
    <property type="entry name" value="PYP-like sensor domain (PAS domain)"/>
    <property type="match status" value="2"/>
</dbReference>
<dbReference type="NCBIfam" id="TIGR00229">
    <property type="entry name" value="sensory_box"/>
    <property type="match status" value="2"/>
</dbReference>
<dbReference type="EC" id="2.7.13.3" evidence="2"/>
<dbReference type="GO" id="GO:0000155">
    <property type="term" value="F:phosphorelay sensor kinase activity"/>
    <property type="evidence" value="ECO:0007669"/>
    <property type="project" value="InterPro"/>
</dbReference>
<reference evidence="7 8" key="1">
    <citation type="submission" date="2020-03" db="EMBL/GenBank/DDBJ databases">
        <authorList>
            <consortium name="Genoscope - CEA"/>
            <person name="William W."/>
        </authorList>
    </citation>
    <scope>NUCLEOTIDE SEQUENCE [LARGE SCALE GENOMIC DNA]</scope>
    <source>
        <strain evidence="8">DSM 16959</strain>
    </source>
</reference>
<name>A0A6S6Y140_9PROT</name>
<proteinExistence type="predicted"/>
<dbReference type="Proteomes" id="UP000515733">
    <property type="component" value="Chromosome"/>
</dbReference>
<dbReference type="InterPro" id="IPR003594">
    <property type="entry name" value="HATPase_dom"/>
</dbReference>
<gene>
    <name evidence="7" type="ORF">DENOEST_3869</name>
</gene>
<protein>
    <recommendedName>
        <fullName evidence="2">histidine kinase</fullName>
        <ecNumber evidence="2">2.7.13.3</ecNumber>
    </recommendedName>
</protein>
<evidence type="ECO:0000259" key="5">
    <source>
        <dbReference type="PROSITE" id="PS50112"/>
    </source>
</evidence>
<evidence type="ECO:0000256" key="1">
    <source>
        <dbReference type="ARBA" id="ARBA00000085"/>
    </source>
</evidence>
<organism evidence="7 8">
    <name type="scientific">Denitratisoma oestradiolicum</name>
    <dbReference type="NCBI Taxonomy" id="311182"/>
    <lineage>
        <taxon>Bacteria</taxon>
        <taxon>Pseudomonadati</taxon>
        <taxon>Pseudomonadota</taxon>
        <taxon>Betaproteobacteria</taxon>
        <taxon>Nitrosomonadales</taxon>
        <taxon>Sterolibacteriaceae</taxon>
        <taxon>Denitratisoma</taxon>
    </lineage>
</organism>
<dbReference type="InterPro" id="IPR004358">
    <property type="entry name" value="Sig_transdc_His_kin-like_C"/>
</dbReference>
<feature type="domain" description="PAC" evidence="6">
    <location>
        <begin position="79"/>
        <end position="131"/>
    </location>
</feature>
<dbReference type="Gene3D" id="3.30.565.10">
    <property type="entry name" value="Histidine kinase-like ATPase, C-terminal domain"/>
    <property type="match status" value="1"/>
</dbReference>
<evidence type="ECO:0000256" key="2">
    <source>
        <dbReference type="ARBA" id="ARBA00012438"/>
    </source>
</evidence>
<dbReference type="EMBL" id="LR778301">
    <property type="protein sequence ID" value="CAB1371023.1"/>
    <property type="molecule type" value="Genomic_DNA"/>
</dbReference>
<evidence type="ECO:0000313" key="8">
    <source>
        <dbReference type="Proteomes" id="UP000515733"/>
    </source>
</evidence>
<feature type="coiled-coil region" evidence="3">
    <location>
        <begin position="292"/>
        <end position="319"/>
    </location>
</feature>
<dbReference type="SMART" id="SM00387">
    <property type="entry name" value="HATPase_c"/>
    <property type="match status" value="1"/>
</dbReference>
<dbReference type="PANTHER" id="PTHR43065">
    <property type="entry name" value="SENSOR HISTIDINE KINASE"/>
    <property type="match status" value="1"/>
</dbReference>
<dbReference type="Pfam" id="PF08447">
    <property type="entry name" value="PAS_3"/>
    <property type="match status" value="1"/>
</dbReference>
<keyword evidence="8" id="KW-1185">Reference proteome</keyword>
<dbReference type="Pfam" id="PF02518">
    <property type="entry name" value="HATPase_c"/>
    <property type="match status" value="1"/>
</dbReference>
<keyword evidence="3" id="KW-0175">Coiled coil</keyword>
<dbReference type="InterPro" id="IPR035965">
    <property type="entry name" value="PAS-like_dom_sf"/>
</dbReference>
<dbReference type="RefSeq" id="WP_183148286.1">
    <property type="nucleotide sequence ID" value="NZ_LR778301.1"/>
</dbReference>
<feature type="domain" description="Histidine kinase" evidence="4">
    <location>
        <begin position="328"/>
        <end position="574"/>
    </location>
</feature>
<dbReference type="InterPro" id="IPR000700">
    <property type="entry name" value="PAS-assoc_C"/>
</dbReference>
<dbReference type="PRINTS" id="PR00344">
    <property type="entry name" value="BCTRLSENSOR"/>
</dbReference>
<dbReference type="InterPro" id="IPR001610">
    <property type="entry name" value="PAC"/>
</dbReference>
<dbReference type="CDD" id="cd00130">
    <property type="entry name" value="PAS"/>
    <property type="match status" value="2"/>
</dbReference>
<dbReference type="InterPro" id="IPR036097">
    <property type="entry name" value="HisK_dim/P_sf"/>
</dbReference>
<dbReference type="Pfam" id="PF13426">
    <property type="entry name" value="PAS_9"/>
    <property type="match status" value="1"/>
</dbReference>
<dbReference type="PROSITE" id="PS50113">
    <property type="entry name" value="PAC"/>
    <property type="match status" value="2"/>
</dbReference>
<dbReference type="Gene3D" id="1.10.287.130">
    <property type="match status" value="1"/>
</dbReference>
<comment type="catalytic activity">
    <reaction evidence="1">
        <text>ATP + protein L-histidine = ADP + protein N-phospho-L-histidine.</text>
        <dbReference type="EC" id="2.7.13.3"/>
    </reaction>
</comment>
<dbReference type="PANTHER" id="PTHR43065:SF50">
    <property type="entry name" value="HISTIDINE KINASE"/>
    <property type="match status" value="1"/>
</dbReference>
<evidence type="ECO:0000259" key="4">
    <source>
        <dbReference type="PROSITE" id="PS50109"/>
    </source>
</evidence>
<evidence type="ECO:0000256" key="3">
    <source>
        <dbReference type="SAM" id="Coils"/>
    </source>
</evidence>
<accession>A0A6S6Y140</accession>
<dbReference type="InterPro" id="IPR013655">
    <property type="entry name" value="PAS_fold_3"/>
</dbReference>
<dbReference type="SMART" id="SM00086">
    <property type="entry name" value="PAC"/>
    <property type="match status" value="2"/>
</dbReference>
<dbReference type="InterPro" id="IPR005467">
    <property type="entry name" value="His_kinase_dom"/>
</dbReference>
<dbReference type="Gene3D" id="3.30.450.20">
    <property type="entry name" value="PAS domain"/>
    <property type="match status" value="2"/>
</dbReference>
<dbReference type="PROSITE" id="PS50112">
    <property type="entry name" value="PAS"/>
    <property type="match status" value="2"/>
</dbReference>
<dbReference type="InterPro" id="IPR000014">
    <property type="entry name" value="PAS"/>
</dbReference>
<dbReference type="SUPFAM" id="SSF55874">
    <property type="entry name" value="ATPase domain of HSP90 chaperone/DNA topoisomerase II/histidine kinase"/>
    <property type="match status" value="1"/>
</dbReference>